<dbReference type="OrthoDB" id="515401at2759"/>
<evidence type="ECO:0000256" key="1">
    <source>
        <dbReference type="ARBA" id="ARBA00004123"/>
    </source>
</evidence>
<evidence type="ECO:0000313" key="8">
    <source>
        <dbReference type="EMBL" id="KAG0452136.1"/>
    </source>
</evidence>
<keyword evidence="9" id="KW-1185">Reference proteome</keyword>
<keyword evidence="3" id="KW-0805">Transcription regulation</keyword>
<comment type="subcellular location">
    <subcellularLocation>
        <location evidence="1">Nucleus</location>
    </subcellularLocation>
</comment>
<feature type="domain" description="BHLH" evidence="7">
    <location>
        <begin position="169"/>
        <end position="218"/>
    </location>
</feature>
<evidence type="ECO:0000313" key="9">
    <source>
        <dbReference type="Proteomes" id="UP000636800"/>
    </source>
</evidence>
<evidence type="ECO:0000256" key="4">
    <source>
        <dbReference type="ARBA" id="ARBA00023163"/>
    </source>
</evidence>
<name>A0A835PE72_VANPL</name>
<dbReference type="PANTHER" id="PTHR45914:SF12">
    <property type="entry name" value="TRANSCRIPTION FACTOR BHLH87"/>
    <property type="match status" value="1"/>
</dbReference>
<feature type="region of interest" description="Disordered" evidence="6">
    <location>
        <begin position="153"/>
        <end position="178"/>
    </location>
</feature>
<evidence type="ECO:0000259" key="7">
    <source>
        <dbReference type="PROSITE" id="PS50888"/>
    </source>
</evidence>
<keyword evidence="5" id="KW-0539">Nucleus</keyword>
<dbReference type="Gene3D" id="4.10.280.10">
    <property type="entry name" value="Helix-loop-helix DNA-binding domain"/>
    <property type="match status" value="1"/>
</dbReference>
<proteinExistence type="inferred from homology"/>
<reference evidence="8 9" key="1">
    <citation type="journal article" date="2020" name="Nat. Food">
        <title>A phased Vanilla planifolia genome enables genetic improvement of flavour and production.</title>
        <authorList>
            <person name="Hasing T."/>
            <person name="Tang H."/>
            <person name="Brym M."/>
            <person name="Khazi F."/>
            <person name="Huang T."/>
            <person name="Chambers A.H."/>
        </authorList>
    </citation>
    <scope>NUCLEOTIDE SEQUENCE [LARGE SCALE GENOMIC DNA]</scope>
    <source>
        <tissue evidence="8">Leaf</tissue>
    </source>
</reference>
<dbReference type="SUPFAM" id="SSF47459">
    <property type="entry name" value="HLH, helix-loop-helix DNA-binding domain"/>
    <property type="match status" value="1"/>
</dbReference>
<evidence type="ECO:0000256" key="2">
    <source>
        <dbReference type="ARBA" id="ARBA00005510"/>
    </source>
</evidence>
<dbReference type="PANTHER" id="PTHR45914">
    <property type="entry name" value="TRANSCRIPTION FACTOR HEC3-RELATED"/>
    <property type="match status" value="1"/>
</dbReference>
<dbReference type="Proteomes" id="UP000636800">
    <property type="component" value="Unassembled WGS sequence"/>
</dbReference>
<dbReference type="Pfam" id="PF00010">
    <property type="entry name" value="HLH"/>
    <property type="match status" value="1"/>
</dbReference>
<dbReference type="InterPro" id="IPR036638">
    <property type="entry name" value="HLH_DNA-bd_sf"/>
</dbReference>
<comment type="caution">
    <text evidence="8">The sequence shown here is derived from an EMBL/GenBank/DDBJ whole genome shotgun (WGS) entry which is preliminary data.</text>
</comment>
<gene>
    <name evidence="8" type="ORF">HPP92_026107</name>
</gene>
<organism evidence="8 9">
    <name type="scientific">Vanilla planifolia</name>
    <name type="common">Vanilla</name>
    <dbReference type="NCBI Taxonomy" id="51239"/>
    <lineage>
        <taxon>Eukaryota</taxon>
        <taxon>Viridiplantae</taxon>
        <taxon>Streptophyta</taxon>
        <taxon>Embryophyta</taxon>
        <taxon>Tracheophyta</taxon>
        <taxon>Spermatophyta</taxon>
        <taxon>Magnoliopsida</taxon>
        <taxon>Liliopsida</taxon>
        <taxon>Asparagales</taxon>
        <taxon>Orchidaceae</taxon>
        <taxon>Vanilloideae</taxon>
        <taxon>Vanilleae</taxon>
        <taxon>Vanilla</taxon>
    </lineage>
</organism>
<dbReference type="GO" id="GO:0046983">
    <property type="term" value="F:protein dimerization activity"/>
    <property type="evidence" value="ECO:0007669"/>
    <property type="project" value="InterPro"/>
</dbReference>
<evidence type="ECO:0000256" key="3">
    <source>
        <dbReference type="ARBA" id="ARBA00023015"/>
    </source>
</evidence>
<dbReference type="GO" id="GO:0003700">
    <property type="term" value="F:DNA-binding transcription factor activity"/>
    <property type="evidence" value="ECO:0007669"/>
    <property type="project" value="InterPro"/>
</dbReference>
<keyword evidence="4" id="KW-0804">Transcription</keyword>
<sequence>MESLNWDNSSVLGSDIAIPEWIWRCQLQEQNIQHREEGSKAETMDEEALRSSFDFQGFNTCLMQRQEEKARIGFSLGKRNYSEESCSTLVDSSSANSAAPEGGFQLVYGDPMTEPKTKRAKSMHPSIDDRDTEAIAWVKEMVYRAAALRPVGWGTEEPRDKPRRKNVRISNDPQTAAARRRRERISERLRALQRLVPGGGKLDTASMLDEAANYLKFLKAQVAVFESLKVDGVHEFSVMLPLPVNLSRLSSPLHECLFPLPKP</sequence>
<dbReference type="EMBL" id="JADCNL010000023">
    <property type="protein sequence ID" value="KAG0452136.1"/>
    <property type="molecule type" value="Genomic_DNA"/>
</dbReference>
<dbReference type="InterPro" id="IPR011598">
    <property type="entry name" value="bHLH_dom"/>
</dbReference>
<protein>
    <recommendedName>
        <fullName evidence="7">BHLH domain-containing protein</fullName>
    </recommendedName>
</protein>
<dbReference type="AlphaFoldDB" id="A0A835PE72"/>
<dbReference type="SMART" id="SM00353">
    <property type="entry name" value="HLH"/>
    <property type="match status" value="1"/>
</dbReference>
<accession>A0A835PE72</accession>
<dbReference type="InterPro" id="IPR045843">
    <property type="entry name" value="IND-like"/>
</dbReference>
<evidence type="ECO:0000256" key="6">
    <source>
        <dbReference type="SAM" id="MobiDB-lite"/>
    </source>
</evidence>
<dbReference type="PROSITE" id="PS50888">
    <property type="entry name" value="BHLH"/>
    <property type="match status" value="1"/>
</dbReference>
<evidence type="ECO:0000256" key="5">
    <source>
        <dbReference type="ARBA" id="ARBA00023242"/>
    </source>
</evidence>
<dbReference type="GO" id="GO:0005634">
    <property type="term" value="C:nucleus"/>
    <property type="evidence" value="ECO:0007669"/>
    <property type="project" value="UniProtKB-SubCell"/>
</dbReference>
<comment type="similarity">
    <text evidence="2">Belongs to the bHLH protein family.</text>
</comment>